<dbReference type="KEGG" id="hna:Hneap_0931"/>
<gene>
    <name evidence="1" type="ordered locus">Hneap_0931</name>
</gene>
<dbReference type="AlphaFoldDB" id="D0KZA0"/>
<keyword evidence="2" id="KW-1185">Reference proteome</keyword>
<sequence length="54" mass="6055">MTYFVISTSWGVPGSRCFWGDASQGQLGKKKMKQTEGLNRSQILGFEVVAERPF</sequence>
<evidence type="ECO:0000313" key="2">
    <source>
        <dbReference type="Proteomes" id="UP000009102"/>
    </source>
</evidence>
<evidence type="ECO:0000313" key="1">
    <source>
        <dbReference type="EMBL" id="ACX95773.1"/>
    </source>
</evidence>
<protein>
    <submittedName>
        <fullName evidence="1">Uncharacterized protein</fullName>
    </submittedName>
</protein>
<name>D0KZA0_HALNC</name>
<proteinExistence type="predicted"/>
<reference evidence="1 2" key="1">
    <citation type="submission" date="2009-10" db="EMBL/GenBank/DDBJ databases">
        <title>Complete sequence of Halothiobacillus neapolitanus c2.</title>
        <authorList>
            <consortium name="US DOE Joint Genome Institute"/>
            <person name="Lucas S."/>
            <person name="Copeland A."/>
            <person name="Lapidus A."/>
            <person name="Glavina del Rio T."/>
            <person name="Tice H."/>
            <person name="Bruce D."/>
            <person name="Goodwin L."/>
            <person name="Pitluck S."/>
            <person name="Davenport K."/>
            <person name="Brettin T."/>
            <person name="Detter J.C."/>
            <person name="Han C."/>
            <person name="Tapia R."/>
            <person name="Larimer F."/>
            <person name="Land M."/>
            <person name="Hauser L."/>
            <person name="Kyrpides N."/>
            <person name="Mikhailova N."/>
            <person name="Kerfeld C."/>
            <person name="Cannon G."/>
            <person name="Heinhort S."/>
        </authorList>
    </citation>
    <scope>NUCLEOTIDE SEQUENCE [LARGE SCALE GENOMIC DNA]</scope>
    <source>
        <strain evidence="2">ATCC 23641 / c2</strain>
    </source>
</reference>
<dbReference type="HOGENOM" id="CLU_3044017_0_0_6"/>
<organism evidence="1 2">
    <name type="scientific">Halothiobacillus neapolitanus (strain ATCC 23641 / DSM 15147 / CIP 104769 / NCIMB 8539 / c2)</name>
    <name type="common">Thiobacillus neapolitanus</name>
    <dbReference type="NCBI Taxonomy" id="555778"/>
    <lineage>
        <taxon>Bacteria</taxon>
        <taxon>Pseudomonadati</taxon>
        <taxon>Pseudomonadota</taxon>
        <taxon>Gammaproteobacteria</taxon>
        <taxon>Chromatiales</taxon>
        <taxon>Halothiobacillaceae</taxon>
        <taxon>Halothiobacillus</taxon>
    </lineage>
</organism>
<dbReference type="Proteomes" id="UP000009102">
    <property type="component" value="Chromosome"/>
</dbReference>
<accession>D0KZA0</accession>
<dbReference type="EMBL" id="CP001801">
    <property type="protein sequence ID" value="ACX95773.1"/>
    <property type="molecule type" value="Genomic_DNA"/>
</dbReference>